<accession>A0A0C7N012</accession>
<dbReference type="RefSeq" id="XP_022629636.1">
    <property type="nucleotide sequence ID" value="XM_022771014.1"/>
</dbReference>
<evidence type="ECO:0000256" key="1">
    <source>
        <dbReference type="ARBA" id="ARBA00004123"/>
    </source>
</evidence>
<dbReference type="GO" id="GO:0071032">
    <property type="term" value="P:nuclear mRNA surveillance of mRNP export"/>
    <property type="evidence" value="ECO:0007669"/>
    <property type="project" value="EnsemblFungi"/>
</dbReference>
<dbReference type="Pfam" id="PF13638">
    <property type="entry name" value="PIN_4"/>
    <property type="match status" value="1"/>
</dbReference>
<evidence type="ECO:0000313" key="9">
    <source>
        <dbReference type="Proteomes" id="UP000054304"/>
    </source>
</evidence>
<dbReference type="CDD" id="cd18727">
    <property type="entry name" value="PIN_Swt1-like"/>
    <property type="match status" value="1"/>
</dbReference>
<dbReference type="InterPro" id="IPR002716">
    <property type="entry name" value="PIN_dom"/>
</dbReference>
<dbReference type="PANTHER" id="PTHR16161:SF0">
    <property type="entry name" value="TRANSCRIPTIONAL PROTEIN SWT1"/>
    <property type="match status" value="1"/>
</dbReference>
<dbReference type="OrthoDB" id="2017974at2759"/>
<dbReference type="SUPFAM" id="SSF88723">
    <property type="entry name" value="PIN domain-like"/>
    <property type="match status" value="1"/>
</dbReference>
<gene>
    <name evidence="8" type="ORF">LALA0_S08e02036g</name>
</gene>
<evidence type="ECO:0000256" key="6">
    <source>
        <dbReference type="SAM" id="MobiDB-lite"/>
    </source>
</evidence>
<name>A0A0C7N012_9SACH</name>
<protein>
    <recommendedName>
        <fullName evidence="5">Transcriptional protein SWT1</fullName>
    </recommendedName>
</protein>
<evidence type="ECO:0000256" key="5">
    <source>
        <dbReference type="ARBA" id="ARBA00074620"/>
    </source>
</evidence>
<evidence type="ECO:0000259" key="7">
    <source>
        <dbReference type="SMART" id="SM00670"/>
    </source>
</evidence>
<dbReference type="GO" id="GO:0005737">
    <property type="term" value="C:cytoplasm"/>
    <property type="evidence" value="ECO:0007669"/>
    <property type="project" value="EnsemblFungi"/>
</dbReference>
<evidence type="ECO:0000256" key="4">
    <source>
        <dbReference type="ARBA" id="ARBA00060839"/>
    </source>
</evidence>
<dbReference type="GeneID" id="34686924"/>
<feature type="region of interest" description="Disordered" evidence="6">
    <location>
        <begin position="1"/>
        <end position="25"/>
    </location>
</feature>
<dbReference type="EMBL" id="LN736367">
    <property type="protein sequence ID" value="CEP63419.1"/>
    <property type="molecule type" value="Genomic_DNA"/>
</dbReference>
<sequence>MSKGRPSSAQNKNAHFSKHGIREKAKKYTLEDIEREFLAHQDATEEIVIADPEGPDKPQIAGKIDASEDSAMMDVSEDLQVENISHIVGEHREHDPTLTKEQATNVEDVMEMDRVEMTTLDAPTAFVVDTNFIISHLGILEDLRALSVEYRHKIVIPRTVVQELDGLKNATDRVESSQSIGYGSCTIGALARKANDWIYTHFSNLDSAVVGQRLNEKLDYTSEKDDAILDCCLYFIAKKHLFVVLMSNDKNLCLKALTEKVLTVSHRKGMSAKLIAERVYQERVSFANFDGEISVRPERKENPSPAPLTIGQPPSLYEAGFPEIAASVFKEVEGIVPSAIDHILHVEYGDELELTDYESTHVNNLLDCCRCVAKFWISVFSIYFKSTGIRKEAWKSPKSFLIKIPSSFTELEYFVEFWVASLQCLYKDREKDQKNALNILAMRWSNACSSKKP</sequence>
<dbReference type="FunFam" id="3.40.50.1010:FF:000045">
    <property type="entry name" value="Transcriptional protein swt1"/>
    <property type="match status" value="1"/>
</dbReference>
<dbReference type="AlphaFoldDB" id="A0A0C7N012"/>
<keyword evidence="9" id="KW-1185">Reference proteome</keyword>
<dbReference type="InterPro" id="IPR029060">
    <property type="entry name" value="PIN-like_dom_sf"/>
</dbReference>
<proteinExistence type="inferred from homology"/>
<evidence type="ECO:0000256" key="2">
    <source>
        <dbReference type="ARBA" id="ARBA00023163"/>
    </source>
</evidence>
<dbReference type="GO" id="GO:0004521">
    <property type="term" value="F:RNA endonuclease activity"/>
    <property type="evidence" value="ECO:0007669"/>
    <property type="project" value="EnsemblFungi"/>
</dbReference>
<organism evidence="8 9">
    <name type="scientific">Lachancea lanzarotensis</name>
    <dbReference type="NCBI Taxonomy" id="1245769"/>
    <lineage>
        <taxon>Eukaryota</taxon>
        <taxon>Fungi</taxon>
        <taxon>Dikarya</taxon>
        <taxon>Ascomycota</taxon>
        <taxon>Saccharomycotina</taxon>
        <taxon>Saccharomycetes</taxon>
        <taxon>Saccharomycetales</taxon>
        <taxon>Saccharomycetaceae</taxon>
        <taxon>Lachancea</taxon>
    </lineage>
</organism>
<dbReference type="InterPro" id="IPR052626">
    <property type="entry name" value="SWT1_Regulator"/>
</dbReference>
<dbReference type="PANTHER" id="PTHR16161">
    <property type="entry name" value="TRANSCRIPTIONAL PROTEIN SWT1"/>
    <property type="match status" value="1"/>
</dbReference>
<reference evidence="8 9" key="1">
    <citation type="submission" date="2014-12" db="EMBL/GenBank/DDBJ databases">
        <authorList>
            <person name="Neuveglise Cecile"/>
        </authorList>
    </citation>
    <scope>NUCLEOTIDE SEQUENCE [LARGE SCALE GENOMIC DNA]</scope>
    <source>
        <strain evidence="8 9">CBS 12615</strain>
    </source>
</reference>
<feature type="domain" description="PIN" evidence="7">
    <location>
        <begin position="124"/>
        <end position="254"/>
    </location>
</feature>
<comment type="similarity">
    <text evidence="4">Belongs to the SWT1 family.</text>
</comment>
<dbReference type="Proteomes" id="UP000054304">
    <property type="component" value="Unassembled WGS sequence"/>
</dbReference>
<evidence type="ECO:0000313" key="8">
    <source>
        <dbReference type="EMBL" id="CEP63419.1"/>
    </source>
</evidence>
<evidence type="ECO:0000256" key="3">
    <source>
        <dbReference type="ARBA" id="ARBA00023242"/>
    </source>
</evidence>
<dbReference type="InterPro" id="IPR049014">
    <property type="entry name" value="SWT1_C"/>
</dbReference>
<dbReference type="SMART" id="SM00670">
    <property type="entry name" value="PINc"/>
    <property type="match status" value="1"/>
</dbReference>
<dbReference type="Pfam" id="PF21693">
    <property type="entry name" value="SWT1_3rd"/>
    <property type="match status" value="1"/>
</dbReference>
<comment type="subcellular location">
    <subcellularLocation>
        <location evidence="1">Nucleus</location>
    </subcellularLocation>
</comment>
<keyword evidence="3" id="KW-0539">Nucleus</keyword>
<dbReference type="HOGENOM" id="CLU_048317_0_0_1"/>
<feature type="compositionally biased region" description="Polar residues" evidence="6">
    <location>
        <begin position="1"/>
        <end position="14"/>
    </location>
</feature>
<dbReference type="Gene3D" id="3.40.50.1010">
    <property type="entry name" value="5'-nuclease"/>
    <property type="match status" value="1"/>
</dbReference>
<dbReference type="GO" id="GO:0005634">
    <property type="term" value="C:nucleus"/>
    <property type="evidence" value="ECO:0007669"/>
    <property type="project" value="UniProtKB-SubCell"/>
</dbReference>
<keyword evidence="2" id="KW-0804">Transcription</keyword>